<evidence type="ECO:0000256" key="2">
    <source>
        <dbReference type="ARBA" id="ARBA00008080"/>
    </source>
</evidence>
<name>A0A7S3MFM7_9STRA</name>
<evidence type="ECO:0000256" key="1">
    <source>
        <dbReference type="ARBA" id="ARBA00004496"/>
    </source>
</evidence>
<dbReference type="GO" id="GO:0015935">
    <property type="term" value="C:small ribosomal subunit"/>
    <property type="evidence" value="ECO:0007669"/>
    <property type="project" value="TreeGrafter"/>
</dbReference>
<dbReference type="Gene3D" id="4.10.910.10">
    <property type="entry name" value="30s ribosomal protein s13, domain 2"/>
    <property type="match status" value="1"/>
</dbReference>
<dbReference type="InterPro" id="IPR018269">
    <property type="entry name" value="Ribosomal_uS13_CS"/>
</dbReference>
<gene>
    <name evidence="7" type="ORF">SELO1098_LOCUS30663</name>
</gene>
<dbReference type="HAMAP" id="MF_01315">
    <property type="entry name" value="Ribosomal_uS13"/>
    <property type="match status" value="1"/>
</dbReference>
<keyword evidence="5 6" id="KW-0687">Ribonucleoprotein</keyword>
<proteinExistence type="inferred from homology"/>
<evidence type="ECO:0000256" key="5">
    <source>
        <dbReference type="ARBA" id="ARBA00023274"/>
    </source>
</evidence>
<protein>
    <recommendedName>
        <fullName evidence="8">40S ribosomal protein S18</fullName>
    </recommendedName>
</protein>
<evidence type="ECO:0000313" key="7">
    <source>
        <dbReference type="EMBL" id="CAE0301807.1"/>
    </source>
</evidence>
<dbReference type="Pfam" id="PF00416">
    <property type="entry name" value="Ribosomal_S13"/>
    <property type="match status" value="1"/>
</dbReference>
<organism evidence="7">
    <name type="scientific">Spumella elongata</name>
    <dbReference type="NCBI Taxonomy" id="89044"/>
    <lineage>
        <taxon>Eukaryota</taxon>
        <taxon>Sar</taxon>
        <taxon>Stramenopiles</taxon>
        <taxon>Ochrophyta</taxon>
        <taxon>Chrysophyceae</taxon>
        <taxon>Chromulinales</taxon>
        <taxon>Chromulinaceae</taxon>
        <taxon>Spumella</taxon>
    </lineage>
</organism>
<dbReference type="Gene3D" id="1.10.8.50">
    <property type="match status" value="1"/>
</dbReference>
<dbReference type="SUPFAM" id="SSF46946">
    <property type="entry name" value="S13-like H2TH domain"/>
    <property type="match status" value="1"/>
</dbReference>
<dbReference type="InterPro" id="IPR027437">
    <property type="entry name" value="Rbsml_uS13_C"/>
</dbReference>
<dbReference type="PROSITE" id="PS50159">
    <property type="entry name" value="RIBOSOMAL_S13_2"/>
    <property type="match status" value="1"/>
</dbReference>
<dbReference type="PANTHER" id="PTHR10871:SF3">
    <property type="entry name" value="SMALL RIBOSOMAL SUBUNIT PROTEIN US13"/>
    <property type="match status" value="1"/>
</dbReference>
<dbReference type="AlphaFoldDB" id="A0A7S3MFM7"/>
<comment type="subcellular location">
    <subcellularLocation>
        <location evidence="1">Cytoplasm</location>
    </subcellularLocation>
</comment>
<dbReference type="PROSITE" id="PS00646">
    <property type="entry name" value="RIBOSOMAL_S13_1"/>
    <property type="match status" value="1"/>
</dbReference>
<dbReference type="PIRSF" id="PIRSF002134">
    <property type="entry name" value="Ribosomal_S13"/>
    <property type="match status" value="1"/>
</dbReference>
<comment type="similarity">
    <text evidence="2 6">Belongs to the universal ribosomal protein uS13 family.</text>
</comment>
<keyword evidence="4 6" id="KW-0689">Ribosomal protein</keyword>
<evidence type="ECO:0000256" key="4">
    <source>
        <dbReference type="ARBA" id="ARBA00022980"/>
    </source>
</evidence>
<dbReference type="PANTHER" id="PTHR10871">
    <property type="entry name" value="30S RIBOSOMAL PROTEIN S13/40S RIBOSOMAL PROTEIN S18"/>
    <property type="match status" value="1"/>
</dbReference>
<dbReference type="FunFam" id="4.10.910.10:FF:000002">
    <property type="entry name" value="40S ribosomal protein S18"/>
    <property type="match status" value="1"/>
</dbReference>
<dbReference type="GO" id="GO:0003735">
    <property type="term" value="F:structural constituent of ribosome"/>
    <property type="evidence" value="ECO:0007669"/>
    <property type="project" value="InterPro"/>
</dbReference>
<evidence type="ECO:0000256" key="3">
    <source>
        <dbReference type="ARBA" id="ARBA00022490"/>
    </source>
</evidence>
<dbReference type="InterPro" id="IPR010979">
    <property type="entry name" value="Ribosomal_uS13-like_H2TH"/>
</dbReference>
<evidence type="ECO:0008006" key="8">
    <source>
        <dbReference type="Google" id="ProtNLM"/>
    </source>
</evidence>
<dbReference type="InterPro" id="IPR001892">
    <property type="entry name" value="Ribosomal_uS13"/>
</dbReference>
<reference evidence="7" key="1">
    <citation type="submission" date="2021-01" db="EMBL/GenBank/DDBJ databases">
        <authorList>
            <person name="Corre E."/>
            <person name="Pelletier E."/>
            <person name="Niang G."/>
            <person name="Scheremetjew M."/>
            <person name="Finn R."/>
            <person name="Kale V."/>
            <person name="Holt S."/>
            <person name="Cochrane G."/>
            <person name="Meng A."/>
            <person name="Brown T."/>
            <person name="Cohen L."/>
        </authorList>
    </citation>
    <scope>NUCLEOTIDE SEQUENCE</scope>
    <source>
        <strain evidence="7">CCAP 955/1</strain>
    </source>
</reference>
<dbReference type="EMBL" id="HBIC01059784">
    <property type="protein sequence ID" value="CAE0301807.1"/>
    <property type="molecule type" value="Transcribed_RNA"/>
</dbReference>
<accession>A0A7S3MFM7</accession>
<evidence type="ECO:0000256" key="6">
    <source>
        <dbReference type="RuleBase" id="RU003830"/>
    </source>
</evidence>
<dbReference type="FunFam" id="1.10.8.50:FF:000002">
    <property type="entry name" value="40S ribosomal protein S18"/>
    <property type="match status" value="1"/>
</dbReference>
<keyword evidence="3" id="KW-0963">Cytoplasm</keyword>
<dbReference type="GO" id="GO:0005829">
    <property type="term" value="C:cytosol"/>
    <property type="evidence" value="ECO:0007669"/>
    <property type="project" value="TreeGrafter"/>
</dbReference>
<dbReference type="GO" id="GO:0006412">
    <property type="term" value="P:translation"/>
    <property type="evidence" value="ECO:0007669"/>
    <property type="project" value="InterPro"/>
</dbReference>
<dbReference type="GO" id="GO:0003723">
    <property type="term" value="F:RNA binding"/>
    <property type="evidence" value="ECO:0007669"/>
    <property type="project" value="InterPro"/>
</dbReference>
<sequence length="156" mass="17700">MSLQMTSEFQHILRVLNTNIDGKRKSMFAMTKIIGIGKRFSNLICKKAEVDVDRRAGTMTNEEIEKLVAIINNPKQFKVPDWFVNRQRDFVTGKTSQCVINVLIAAVRGDIERMKKIRVHRGIRHYWGHRVRGQHTVSTGRKGKVLGMPGGANAAK</sequence>